<comment type="similarity">
    <text evidence="1">Belongs to the bacterial solute-binding protein 5 family.</text>
</comment>
<dbReference type="InterPro" id="IPR030678">
    <property type="entry name" value="Peptide/Ni-bd"/>
</dbReference>
<evidence type="ECO:0000256" key="4">
    <source>
        <dbReference type="SAM" id="MobiDB-lite"/>
    </source>
</evidence>
<comment type="caution">
    <text evidence="7">The sequence shown here is derived from an EMBL/GenBank/DDBJ whole genome shotgun (WGS) entry which is preliminary data.</text>
</comment>
<dbReference type="PANTHER" id="PTHR30290">
    <property type="entry name" value="PERIPLASMIC BINDING COMPONENT OF ABC TRANSPORTER"/>
    <property type="match status" value="1"/>
</dbReference>
<evidence type="ECO:0000313" key="7">
    <source>
        <dbReference type="EMBL" id="MBM7620639.1"/>
    </source>
</evidence>
<evidence type="ECO:0000256" key="1">
    <source>
        <dbReference type="ARBA" id="ARBA00005695"/>
    </source>
</evidence>
<evidence type="ECO:0000259" key="6">
    <source>
        <dbReference type="Pfam" id="PF00496"/>
    </source>
</evidence>
<feature type="region of interest" description="Disordered" evidence="4">
    <location>
        <begin position="27"/>
        <end position="66"/>
    </location>
</feature>
<dbReference type="InterPro" id="IPR039424">
    <property type="entry name" value="SBP_5"/>
</dbReference>
<reference evidence="7 8" key="1">
    <citation type="submission" date="2021-01" db="EMBL/GenBank/DDBJ databases">
        <title>Genomic Encyclopedia of Type Strains, Phase IV (KMG-IV): sequencing the most valuable type-strain genomes for metagenomic binning, comparative biology and taxonomic classification.</title>
        <authorList>
            <person name="Goeker M."/>
        </authorList>
    </citation>
    <scope>NUCLEOTIDE SEQUENCE [LARGE SCALE GENOMIC DNA]</scope>
    <source>
        <strain evidence="7 8">DSM 25879</strain>
    </source>
</reference>
<evidence type="ECO:0000256" key="3">
    <source>
        <dbReference type="ARBA" id="ARBA00022729"/>
    </source>
</evidence>
<evidence type="ECO:0000256" key="5">
    <source>
        <dbReference type="SAM" id="SignalP"/>
    </source>
</evidence>
<dbReference type="Gene3D" id="3.10.105.10">
    <property type="entry name" value="Dipeptide-binding Protein, Domain 3"/>
    <property type="match status" value="1"/>
</dbReference>
<dbReference type="EMBL" id="JAFBED010000005">
    <property type="protein sequence ID" value="MBM7620639.1"/>
    <property type="molecule type" value="Genomic_DNA"/>
</dbReference>
<dbReference type="PANTHER" id="PTHR30290:SF9">
    <property type="entry name" value="OLIGOPEPTIDE-BINDING PROTEIN APPA"/>
    <property type="match status" value="1"/>
</dbReference>
<evidence type="ECO:0000256" key="2">
    <source>
        <dbReference type="ARBA" id="ARBA00022448"/>
    </source>
</evidence>
<dbReference type="RefSeq" id="WP_204416565.1">
    <property type="nucleotide sequence ID" value="NZ_JAFBED010000005.1"/>
</dbReference>
<proteinExistence type="inferred from homology"/>
<feature type="signal peptide" evidence="5">
    <location>
        <begin position="1"/>
        <end position="20"/>
    </location>
</feature>
<dbReference type="SUPFAM" id="SSF53850">
    <property type="entry name" value="Periplasmic binding protein-like II"/>
    <property type="match status" value="1"/>
</dbReference>
<protein>
    <submittedName>
        <fullName evidence="7">Peptide/nickel transport system substrate-binding protein</fullName>
    </submittedName>
</protein>
<gene>
    <name evidence="7" type="ORF">JOC95_002494</name>
</gene>
<feature type="compositionally biased region" description="Low complexity" evidence="4">
    <location>
        <begin position="27"/>
        <end position="41"/>
    </location>
</feature>
<dbReference type="InterPro" id="IPR000914">
    <property type="entry name" value="SBP_5_dom"/>
</dbReference>
<sequence>MKQKSLLLIALTLVLSLFLAACSSNNTSNNATNNGNNNGNTNNGGGTKEEEPADSNEPVQGGDLVIGSTGNPTLFNTLYSADTASSAIEGFVYDSLVGGNTEFEPELSMAASWEPSEDGLVHTVKLKEGLKFHDGEAVTAEDVKFTFEIPLSEDYDGPRASSFEKITSVEIVDDLTVKFTLSAVAPDFHITLSYGILPQHILGDVPVAEMGEHEFNRAPIGSGPFKFVEWVDGQYVKVEAFDDYHEGRPYLDTLTYKIVTDGDQLLTQLSTGDVQFTTVPSTDLETVKEWEGQGKLKIESGLALSYTYLGYNLRNPLFQDKSVRQALTHAIDRETIVSSVMNGDGEVAHFPESPLSWAYDDSETPKFEYDPEKAKEMLAAAGWKAGADGILEKDGQKFSFELKTNQGNKVREDIAVVVQQQLKEVGIEVKPNIMEWSAFLADVNPPAWKFDAIILGWSLGTDPDPSGIFHSKEIEEGLNFINYSNPKADELMDKNLSTMDQEERKGYIVEVNNIIAEEQPYTFLYYPNVHRAMPANLEGYTFHAKSDFYKINEWWLKPAN</sequence>
<accession>A0ABS2P108</accession>
<dbReference type="Gene3D" id="3.90.76.10">
    <property type="entry name" value="Dipeptide-binding Protein, Domain 1"/>
    <property type="match status" value="1"/>
</dbReference>
<dbReference type="PIRSF" id="PIRSF002741">
    <property type="entry name" value="MppA"/>
    <property type="match status" value="1"/>
</dbReference>
<dbReference type="CDD" id="cd08514">
    <property type="entry name" value="PBP2_AppA_like"/>
    <property type="match status" value="1"/>
</dbReference>
<keyword evidence="8" id="KW-1185">Reference proteome</keyword>
<keyword evidence="2" id="KW-0813">Transport</keyword>
<dbReference type="PROSITE" id="PS51257">
    <property type="entry name" value="PROKAR_LIPOPROTEIN"/>
    <property type="match status" value="1"/>
</dbReference>
<dbReference type="Pfam" id="PF00496">
    <property type="entry name" value="SBP_bac_5"/>
    <property type="match status" value="1"/>
</dbReference>
<feature type="chain" id="PRO_5046777587" evidence="5">
    <location>
        <begin position="21"/>
        <end position="560"/>
    </location>
</feature>
<organism evidence="7 8">
    <name type="scientific">Sutcliffiella tianshenii</name>
    <dbReference type="NCBI Taxonomy" id="1463404"/>
    <lineage>
        <taxon>Bacteria</taxon>
        <taxon>Bacillati</taxon>
        <taxon>Bacillota</taxon>
        <taxon>Bacilli</taxon>
        <taxon>Bacillales</taxon>
        <taxon>Bacillaceae</taxon>
        <taxon>Sutcliffiella</taxon>
    </lineage>
</organism>
<feature type="domain" description="Solute-binding protein family 5" evidence="6">
    <location>
        <begin position="105"/>
        <end position="466"/>
    </location>
</feature>
<name>A0ABS2P108_9BACI</name>
<keyword evidence="3 5" id="KW-0732">Signal</keyword>
<dbReference type="Gene3D" id="3.40.190.10">
    <property type="entry name" value="Periplasmic binding protein-like II"/>
    <property type="match status" value="1"/>
</dbReference>
<dbReference type="Proteomes" id="UP000737402">
    <property type="component" value="Unassembled WGS sequence"/>
</dbReference>
<evidence type="ECO:0000313" key="8">
    <source>
        <dbReference type="Proteomes" id="UP000737402"/>
    </source>
</evidence>